<dbReference type="OrthoDB" id="18740at2759"/>
<feature type="compositionally biased region" description="Polar residues" evidence="4">
    <location>
        <begin position="140"/>
        <end position="151"/>
    </location>
</feature>
<feature type="compositionally biased region" description="Polar residues" evidence="4">
    <location>
        <begin position="1"/>
        <end position="11"/>
    </location>
</feature>
<protein>
    <submittedName>
        <fullName evidence="5">Filamin-B</fullName>
    </submittedName>
</protein>
<keyword evidence="2" id="KW-0677">Repeat</keyword>
<sequence>MTRCSTSQITAVVTRKEKESTSRGGNTVGTETTTTTTSTTVDIMVHPSYLPAVKHRGRNFGHVNNTNNITETVPIPRRPSRSHQESSSLLRKRDLHLHSRYDHSSGFEELSLSDESASTSRASNSYHSDMVRVFHHNSPDSRTSNHSNASSGFHDHDNGELFPSQAATGAIIWCEVDTHGQEAGPVTVRVRAPSGKTVPVNVTGSAQTKFRAEYIPVEIGPHIITVLYAETPISGSPFTCNVYDATRIRVSDIPHGIVGRPVKFQVDASQAGEGKLDVNVSCRGAEVPAEITSLGRGKYEVVFIPREVSPHFIDVQFNDTQVEGAPFRCEIIDGSRSIAEGDGLKKAFVGENAWFEIDPHGPALAEAEVKITSPSGGRVVTQDRKTSRDTFRFEYVPTEPGPHKIVCKYAGTHLKASPFLCDVYDIRNVRVSELADGYVGKESTFQVDTSTAGGPGEVEVEVESSGRTIKATIRSLGRGLHEVAFTPKDAGPHGITVKFMNRVVPGSPFKMTVHDPSQIRVSGDGLKRALVETMAWFEIDPRGPATGDVDVKITSPSGSRIATHISKTSRGVFRVEFTPLEVGPHKIACKYANTSLTGSPFTCEAYDPRRVKVSDIQDGFVGRESIVKIDATMAGVGEVEVTVESQGRSLPVALKEVGEKGSYEASFTPREAGQHGIKVTFASKIVPGSPFKMNVYDPSQFRVTGDGLKLAYVGETAWFEIDPRGATNGEAGVKITSPSGARIACQITRTSRGIIRVEYVPSEVGPHRISTKYAGNALLGSPFTCEVIDPRQVHVTDLHDGYVGKENVFRVDASKAGAGDLEIEVEGGKRRLATKVTKSTTPGVFEVAFTPRDIGQHDISVKFHSRAVPGSPFKIAVHDGSLIRVSGDGLKRARVGTKAWFNIRMEGGAPLDGNDIEVHVVAPNGTKLPVKLSQQGKSGDIKAEFVPKIVGPHRVEVTFVGAPVSGSPWTCEAFDPSLVRVKDFPESCYVGETGAFEVSSKEAGKAELSVKIFGPSGQPVPVEILDSYEGHKIRFTPTESGKHKLHIQYGGEEVPGSPFTFMVDEPGIPTASGDGLLWAMADEPAHFRVDAAKLRGKLEVTVHGPNRAAKTTITPEKHGIYKVTYIAAEVGVFDVKIVWNGKELPDSPYHPKVFDPTKVRVVGGWPAHLDDKDRIKMRVGDEKKLLFDIGEAGPGKLSAEVRGPSGLIPVRLETSGKDRVKVSFTPVAEGHHDVHFWYSEQPIPHSPLPGWAEPALPLIDASRVRLRGRGLTEAKVREEAEFIIDGSEAGPGEPEVHISGIKADIPVSLQHLGSNVYKATYTASHHGAYQLVVKWSGEVVKGCPYKLNVAAASDASKVVVATEELKAGVVGKKMESFIDTRRAGPGELSVHCMGPTKQAFCELYDHHDGTYTLAIRPAEAGRHLLTIKYNGEHVPGSPFAIKIQGTPDASKVRVYGPGVNHGVLATYQSRFMCETKGAGAGQLTVRVRGPKGAFRVEMQRESQKDRTILCKYDPTEPGDYKIEVKWSGEHVPGSPFNIWIFDTEEELNRFLRTGEVPSYRPTSPLGYPPVAEYYGNGAYSSPQPPGGHPNTTPYSQWRRGSADI</sequence>
<accession>A0A1W0X7S8</accession>
<feature type="repeat" description="Filamin" evidence="3">
    <location>
        <begin position="434"/>
        <end position="513"/>
    </location>
</feature>
<comment type="caution">
    <text evidence="5">The sequence shown here is derived from an EMBL/GenBank/DDBJ whole genome shotgun (WGS) entry which is preliminary data.</text>
</comment>
<feature type="compositionally biased region" description="Polar residues" evidence="4">
    <location>
        <begin position="62"/>
        <end position="71"/>
    </location>
</feature>
<organism evidence="5 6">
    <name type="scientific">Hypsibius exemplaris</name>
    <name type="common">Freshwater tardigrade</name>
    <dbReference type="NCBI Taxonomy" id="2072580"/>
    <lineage>
        <taxon>Eukaryota</taxon>
        <taxon>Metazoa</taxon>
        <taxon>Ecdysozoa</taxon>
        <taxon>Tardigrada</taxon>
        <taxon>Eutardigrada</taxon>
        <taxon>Parachela</taxon>
        <taxon>Hypsibioidea</taxon>
        <taxon>Hypsibiidae</taxon>
        <taxon>Hypsibius</taxon>
    </lineage>
</organism>
<reference evidence="6" key="1">
    <citation type="submission" date="2017-01" db="EMBL/GenBank/DDBJ databases">
        <title>Comparative genomics of anhydrobiosis in the tardigrade Hypsibius dujardini.</title>
        <authorList>
            <person name="Yoshida Y."/>
            <person name="Koutsovoulos G."/>
            <person name="Laetsch D."/>
            <person name="Stevens L."/>
            <person name="Kumar S."/>
            <person name="Horikawa D."/>
            <person name="Ishino K."/>
            <person name="Komine S."/>
            <person name="Tomita M."/>
            <person name="Blaxter M."/>
            <person name="Arakawa K."/>
        </authorList>
    </citation>
    <scope>NUCLEOTIDE SEQUENCE [LARGE SCALE GENOMIC DNA]</scope>
    <source>
        <strain evidence="6">Z151</strain>
    </source>
</reference>
<feature type="compositionally biased region" description="Polar residues" evidence="4">
    <location>
        <begin position="113"/>
        <end position="124"/>
    </location>
</feature>
<feature type="repeat" description="Filamin" evidence="3">
    <location>
        <begin position="1061"/>
        <end position="1153"/>
    </location>
</feature>
<dbReference type="InterPro" id="IPR013783">
    <property type="entry name" value="Ig-like_fold"/>
</dbReference>
<dbReference type="SUPFAM" id="SSF81296">
    <property type="entry name" value="E set domains"/>
    <property type="match status" value="15"/>
</dbReference>
<feature type="region of interest" description="Disordered" evidence="4">
    <location>
        <begin position="1"/>
        <end position="39"/>
    </location>
</feature>
<dbReference type="InterPro" id="IPR044801">
    <property type="entry name" value="Filamin"/>
</dbReference>
<dbReference type="PROSITE" id="PS50194">
    <property type="entry name" value="FILAMIN_REPEAT"/>
    <property type="match status" value="15"/>
</dbReference>
<dbReference type="GO" id="GO:0030036">
    <property type="term" value="P:actin cytoskeleton organization"/>
    <property type="evidence" value="ECO:0007669"/>
    <property type="project" value="InterPro"/>
</dbReference>
<feature type="repeat" description="Filamin" evidence="3">
    <location>
        <begin position="971"/>
        <end position="1063"/>
    </location>
</feature>
<dbReference type="SMART" id="SM00557">
    <property type="entry name" value="IG_FLMN"/>
    <property type="match status" value="15"/>
</dbReference>
<dbReference type="Pfam" id="PF00630">
    <property type="entry name" value="Filamin"/>
    <property type="match status" value="15"/>
</dbReference>
<feature type="repeat" description="Filamin" evidence="3">
    <location>
        <begin position="1256"/>
        <end position="1349"/>
    </location>
</feature>
<evidence type="ECO:0000256" key="4">
    <source>
        <dbReference type="SAM" id="MobiDB-lite"/>
    </source>
</evidence>
<proteinExistence type="inferred from homology"/>
<dbReference type="InterPro" id="IPR017868">
    <property type="entry name" value="Filamin/ABP280_repeat-like"/>
</dbReference>
<feature type="repeat" description="Filamin" evidence="3">
    <location>
        <begin position="875"/>
        <end position="973"/>
    </location>
</feature>
<name>A0A1W0X7S8_HYPEX</name>
<dbReference type="InterPro" id="IPR014756">
    <property type="entry name" value="Ig_E-set"/>
</dbReference>
<keyword evidence="6" id="KW-1185">Reference proteome</keyword>
<feature type="repeat" description="Filamin" evidence="3">
    <location>
        <begin position="329"/>
        <end position="423"/>
    </location>
</feature>
<feature type="repeat" description="Filamin" evidence="3">
    <location>
        <begin position="616"/>
        <end position="695"/>
    </location>
</feature>
<feature type="repeat" description="Filamin" evidence="3">
    <location>
        <begin position="1350"/>
        <end position="1443"/>
    </location>
</feature>
<feature type="region of interest" description="Disordered" evidence="4">
    <location>
        <begin position="57"/>
        <end position="93"/>
    </location>
</feature>
<feature type="repeat" description="Filamin" evidence="3">
    <location>
        <begin position="693"/>
        <end position="787"/>
    </location>
</feature>
<evidence type="ECO:0000313" key="6">
    <source>
        <dbReference type="Proteomes" id="UP000192578"/>
    </source>
</evidence>
<feature type="repeat" description="Filamin" evidence="3">
    <location>
        <begin position="176"/>
        <end position="242"/>
    </location>
</feature>
<evidence type="ECO:0000256" key="1">
    <source>
        <dbReference type="ARBA" id="ARBA00009238"/>
    </source>
</evidence>
<dbReference type="PANTHER" id="PTHR38537:SF13">
    <property type="entry name" value="JITTERBUG, ISOFORM N"/>
    <property type="match status" value="1"/>
</dbReference>
<feature type="repeat" description="Filamin" evidence="3">
    <location>
        <begin position="511"/>
        <end position="605"/>
    </location>
</feature>
<dbReference type="Gene3D" id="2.60.40.10">
    <property type="entry name" value="Immunoglobulins"/>
    <property type="match status" value="15"/>
</dbReference>
<dbReference type="Proteomes" id="UP000192578">
    <property type="component" value="Unassembled WGS sequence"/>
</dbReference>
<evidence type="ECO:0000313" key="5">
    <source>
        <dbReference type="EMBL" id="OQV23311.1"/>
    </source>
</evidence>
<evidence type="ECO:0000256" key="2">
    <source>
        <dbReference type="ARBA" id="ARBA00022737"/>
    </source>
</evidence>
<feature type="repeat" description="Filamin" evidence="3">
    <location>
        <begin position="798"/>
        <end position="877"/>
    </location>
</feature>
<dbReference type="InterPro" id="IPR001298">
    <property type="entry name" value="Filamin/ABP280_rpt"/>
</dbReference>
<feature type="region of interest" description="Disordered" evidence="4">
    <location>
        <begin position="1575"/>
        <end position="1604"/>
    </location>
</feature>
<feature type="compositionally biased region" description="Low complexity" evidence="4">
    <location>
        <begin position="28"/>
        <end position="39"/>
    </location>
</feature>
<dbReference type="PANTHER" id="PTHR38537">
    <property type="entry name" value="JITTERBUG, ISOFORM N"/>
    <property type="match status" value="1"/>
</dbReference>
<dbReference type="FunFam" id="2.60.40.10:FF:001145">
    <property type="entry name" value="Jitterbug, isoform I"/>
    <property type="match status" value="2"/>
</dbReference>
<evidence type="ECO:0000256" key="3">
    <source>
        <dbReference type="PROSITE-ProRule" id="PRU00087"/>
    </source>
</evidence>
<feature type="repeat" description="Filamin" evidence="3">
    <location>
        <begin position="256"/>
        <end position="331"/>
    </location>
</feature>
<feature type="repeat" description="Filamin" evidence="3">
    <location>
        <begin position="1151"/>
        <end position="1252"/>
    </location>
</feature>
<feature type="region of interest" description="Disordered" evidence="4">
    <location>
        <begin position="105"/>
        <end position="124"/>
    </location>
</feature>
<feature type="repeat" description="Filamin" evidence="3">
    <location>
        <begin position="1444"/>
        <end position="1540"/>
    </location>
</feature>
<comment type="similarity">
    <text evidence="1">Belongs to the filamin family.</text>
</comment>
<dbReference type="EMBL" id="MTYJ01000012">
    <property type="protein sequence ID" value="OQV23311.1"/>
    <property type="molecule type" value="Genomic_DNA"/>
</dbReference>
<feature type="region of interest" description="Disordered" evidence="4">
    <location>
        <begin position="135"/>
        <end position="160"/>
    </location>
</feature>
<dbReference type="GO" id="GO:0051015">
    <property type="term" value="F:actin filament binding"/>
    <property type="evidence" value="ECO:0007669"/>
    <property type="project" value="InterPro"/>
</dbReference>
<gene>
    <name evidence="5" type="ORF">BV898_02759</name>
</gene>